<gene>
    <name evidence="1" type="ORF">FYJ33_03490</name>
</gene>
<name>A0A7X2MWV2_9CLOT</name>
<dbReference type="EMBL" id="VULX01000002">
    <property type="protein sequence ID" value="MSR90505.1"/>
    <property type="molecule type" value="Genomic_DNA"/>
</dbReference>
<dbReference type="RefSeq" id="WP_154530385.1">
    <property type="nucleotide sequence ID" value="NZ_JAQXTV010000057.1"/>
</dbReference>
<dbReference type="AlphaFoldDB" id="A0A7X2MWV2"/>
<organism evidence="1 2">
    <name type="scientific">Inconstantimicrobium porci</name>
    <dbReference type="NCBI Taxonomy" id="2652291"/>
    <lineage>
        <taxon>Bacteria</taxon>
        <taxon>Bacillati</taxon>
        <taxon>Bacillota</taxon>
        <taxon>Clostridia</taxon>
        <taxon>Eubacteriales</taxon>
        <taxon>Clostridiaceae</taxon>
        <taxon>Inconstantimicrobium</taxon>
    </lineage>
</organism>
<dbReference type="GO" id="GO:0046872">
    <property type="term" value="F:metal ion binding"/>
    <property type="evidence" value="ECO:0007669"/>
    <property type="project" value="InterPro"/>
</dbReference>
<accession>A0A7X2MWV2</accession>
<reference evidence="1 2" key="1">
    <citation type="submission" date="2019-08" db="EMBL/GenBank/DDBJ databases">
        <title>In-depth cultivation of the pig gut microbiome towards novel bacterial diversity and tailored functional studies.</title>
        <authorList>
            <person name="Wylensek D."/>
            <person name="Hitch T.C.A."/>
            <person name="Clavel T."/>
        </authorList>
    </citation>
    <scope>NUCLEOTIDE SEQUENCE [LARGE SCALE GENOMIC DNA]</scope>
    <source>
        <strain evidence="1 2">WCA-383-APC-5B</strain>
    </source>
</reference>
<dbReference type="SUPFAM" id="SSF55008">
    <property type="entry name" value="HMA, heavy metal-associated domain"/>
    <property type="match status" value="1"/>
</dbReference>
<sequence>MKLSIEIANMKTNKDINNVKYAITVKEGILACEVKEKRVVSIVFDNYSLTKDDIIDAIEENGYIVTNVL</sequence>
<keyword evidence="2" id="KW-1185">Reference proteome</keyword>
<dbReference type="InterPro" id="IPR036163">
    <property type="entry name" value="HMA_dom_sf"/>
</dbReference>
<protein>
    <submittedName>
        <fullName evidence="1">Ferredoxin</fullName>
    </submittedName>
</protein>
<evidence type="ECO:0000313" key="2">
    <source>
        <dbReference type="Proteomes" id="UP000460287"/>
    </source>
</evidence>
<dbReference type="Proteomes" id="UP000460287">
    <property type="component" value="Unassembled WGS sequence"/>
</dbReference>
<evidence type="ECO:0000313" key="1">
    <source>
        <dbReference type="EMBL" id="MSR90505.1"/>
    </source>
</evidence>
<proteinExistence type="predicted"/>
<dbReference type="Gene3D" id="3.30.70.100">
    <property type="match status" value="1"/>
</dbReference>
<comment type="caution">
    <text evidence="1">The sequence shown here is derived from an EMBL/GenBank/DDBJ whole genome shotgun (WGS) entry which is preliminary data.</text>
</comment>